<dbReference type="CDD" id="cd00796">
    <property type="entry name" value="INT_Rci_Hp1_C"/>
    <property type="match status" value="1"/>
</dbReference>
<organism evidence="8 9">
    <name type="scientific">Oceanibaculum indicum</name>
    <dbReference type="NCBI Taxonomy" id="526216"/>
    <lineage>
        <taxon>Bacteria</taxon>
        <taxon>Pseudomonadati</taxon>
        <taxon>Pseudomonadota</taxon>
        <taxon>Alphaproteobacteria</taxon>
        <taxon>Rhodospirillales</taxon>
        <taxon>Oceanibaculaceae</taxon>
        <taxon>Oceanibaculum</taxon>
    </lineage>
</organism>
<keyword evidence="4" id="KW-0233">DNA recombination</keyword>
<dbReference type="InterPro" id="IPR010998">
    <property type="entry name" value="Integrase_recombinase_N"/>
</dbReference>
<evidence type="ECO:0000256" key="1">
    <source>
        <dbReference type="ARBA" id="ARBA00008857"/>
    </source>
</evidence>
<evidence type="ECO:0000313" key="9">
    <source>
        <dbReference type="Proteomes" id="UP000277424"/>
    </source>
</evidence>
<dbReference type="PROSITE" id="PS51900">
    <property type="entry name" value="CB"/>
    <property type="match status" value="1"/>
</dbReference>
<dbReference type="InterPro" id="IPR025166">
    <property type="entry name" value="Integrase_DNA_bind_dom"/>
</dbReference>
<accession>A0A420WNQ5</accession>
<dbReference type="Gene3D" id="1.10.443.10">
    <property type="entry name" value="Intergrase catalytic core"/>
    <property type="match status" value="1"/>
</dbReference>
<evidence type="ECO:0000259" key="6">
    <source>
        <dbReference type="PROSITE" id="PS51898"/>
    </source>
</evidence>
<dbReference type="GO" id="GO:0006310">
    <property type="term" value="P:DNA recombination"/>
    <property type="evidence" value="ECO:0007669"/>
    <property type="project" value="UniProtKB-KW"/>
</dbReference>
<comment type="similarity">
    <text evidence="1">Belongs to the 'phage' integrase family.</text>
</comment>
<keyword evidence="3 5" id="KW-0238">DNA-binding</keyword>
<dbReference type="InterPro" id="IPR004107">
    <property type="entry name" value="Integrase_SAM-like_N"/>
</dbReference>
<name>A0A420WNQ5_9PROT</name>
<feature type="domain" description="Core-binding (CB)" evidence="7">
    <location>
        <begin position="95"/>
        <end position="175"/>
    </location>
</feature>
<evidence type="ECO:0000256" key="2">
    <source>
        <dbReference type="ARBA" id="ARBA00022908"/>
    </source>
</evidence>
<comment type="caution">
    <text evidence="8">The sequence shown here is derived from an EMBL/GenBank/DDBJ whole genome shotgun (WGS) entry which is preliminary data.</text>
</comment>
<dbReference type="InterPro" id="IPR013762">
    <property type="entry name" value="Integrase-like_cat_sf"/>
</dbReference>
<dbReference type="SUPFAM" id="SSF56349">
    <property type="entry name" value="DNA breaking-rejoining enzymes"/>
    <property type="match status" value="1"/>
</dbReference>
<dbReference type="InterPro" id="IPR038488">
    <property type="entry name" value="Integrase_DNA-bd_sf"/>
</dbReference>
<gene>
    <name evidence="8" type="ORF">BCL74_0262</name>
</gene>
<feature type="domain" description="Tyr recombinase" evidence="6">
    <location>
        <begin position="197"/>
        <end position="374"/>
    </location>
</feature>
<evidence type="ECO:0000256" key="3">
    <source>
        <dbReference type="ARBA" id="ARBA00023125"/>
    </source>
</evidence>
<dbReference type="GO" id="GO:0015074">
    <property type="term" value="P:DNA integration"/>
    <property type="evidence" value="ECO:0007669"/>
    <property type="project" value="UniProtKB-KW"/>
</dbReference>
<sequence length="385" mass="44277">MKLTLRAVAALEARDREFIAWDDELPGFGVRVKPNGLKSYVLQYRNQESRSRRKTISRHGVLTVEEARKQARQLKAAVDRGHDPVAETKERRNAPEMAALCERYFEEHALVFKKPSSIKQDRRMIDRRIIPMMGRVKVDSVTRADIQKIHYALRDGPYEANRVVSLLSKMFNLAEQWGWRPPRSNPVLHIKRYKEKKHERFLSPDQLRALRTLLEEVRRTGEVHPSVSTALTLLFRTGMRLSEVTNLRWEYVDWEVKVLRLPDSKTGAKVLPIADAVVDMLAALPRMSDFVCPSPHNDEKPISGVTVDHNWRRLRARIGLEEYRLHDLRHNFGSWGGNSGQSLPMIGALLGHKDIQTTQRYAHLSTAPLRKAANEINALLDQVTV</sequence>
<dbReference type="Proteomes" id="UP000277424">
    <property type="component" value="Unassembled WGS sequence"/>
</dbReference>
<dbReference type="InterPro" id="IPR050808">
    <property type="entry name" value="Phage_Integrase"/>
</dbReference>
<evidence type="ECO:0000259" key="7">
    <source>
        <dbReference type="PROSITE" id="PS51900"/>
    </source>
</evidence>
<protein>
    <submittedName>
        <fullName evidence="8">Site-specific recombinase XerD</fullName>
    </submittedName>
</protein>
<dbReference type="Gene3D" id="3.30.160.390">
    <property type="entry name" value="Integrase, DNA-binding domain"/>
    <property type="match status" value="1"/>
</dbReference>
<dbReference type="RefSeq" id="WP_121216942.1">
    <property type="nucleotide sequence ID" value="NZ_RBIG01000001.1"/>
</dbReference>
<dbReference type="Pfam" id="PF14659">
    <property type="entry name" value="Phage_int_SAM_3"/>
    <property type="match status" value="1"/>
</dbReference>
<dbReference type="EMBL" id="RBIG01000001">
    <property type="protein sequence ID" value="RKQ72495.1"/>
    <property type="molecule type" value="Genomic_DNA"/>
</dbReference>
<dbReference type="AlphaFoldDB" id="A0A420WNQ5"/>
<evidence type="ECO:0000313" key="8">
    <source>
        <dbReference type="EMBL" id="RKQ72495.1"/>
    </source>
</evidence>
<evidence type="ECO:0000256" key="5">
    <source>
        <dbReference type="PROSITE-ProRule" id="PRU01248"/>
    </source>
</evidence>
<dbReference type="GO" id="GO:0003677">
    <property type="term" value="F:DNA binding"/>
    <property type="evidence" value="ECO:0007669"/>
    <property type="project" value="UniProtKB-UniRule"/>
</dbReference>
<dbReference type="PROSITE" id="PS51898">
    <property type="entry name" value="TYR_RECOMBINASE"/>
    <property type="match status" value="1"/>
</dbReference>
<dbReference type="InterPro" id="IPR044068">
    <property type="entry name" value="CB"/>
</dbReference>
<dbReference type="Pfam" id="PF00589">
    <property type="entry name" value="Phage_integrase"/>
    <property type="match status" value="1"/>
</dbReference>
<dbReference type="OrthoDB" id="7298605at2"/>
<evidence type="ECO:0000256" key="4">
    <source>
        <dbReference type="ARBA" id="ARBA00023172"/>
    </source>
</evidence>
<dbReference type="InterPro" id="IPR011010">
    <property type="entry name" value="DNA_brk_join_enz"/>
</dbReference>
<dbReference type="Gene3D" id="1.10.150.130">
    <property type="match status" value="1"/>
</dbReference>
<dbReference type="PANTHER" id="PTHR30629:SF2">
    <property type="entry name" value="PROPHAGE INTEGRASE INTS-RELATED"/>
    <property type="match status" value="1"/>
</dbReference>
<dbReference type="Pfam" id="PF13356">
    <property type="entry name" value="Arm-DNA-bind_3"/>
    <property type="match status" value="1"/>
</dbReference>
<keyword evidence="2" id="KW-0229">DNA integration</keyword>
<proteinExistence type="inferred from homology"/>
<reference evidence="8 9" key="1">
    <citation type="submission" date="2018-10" db="EMBL/GenBank/DDBJ databases">
        <title>Comparative analysis of microorganisms from saline springs in Andes Mountain Range, Colombia.</title>
        <authorList>
            <person name="Rubin E."/>
        </authorList>
    </citation>
    <scope>NUCLEOTIDE SEQUENCE [LARGE SCALE GENOMIC DNA]</scope>
    <source>
        <strain evidence="8 9">USBA 36</strain>
    </source>
</reference>
<dbReference type="InterPro" id="IPR002104">
    <property type="entry name" value="Integrase_catalytic"/>
</dbReference>
<dbReference type="PANTHER" id="PTHR30629">
    <property type="entry name" value="PROPHAGE INTEGRASE"/>
    <property type="match status" value="1"/>
</dbReference>